<feature type="compositionally biased region" description="Low complexity" evidence="1">
    <location>
        <begin position="807"/>
        <end position="824"/>
    </location>
</feature>
<evidence type="ECO:0000313" key="4">
    <source>
        <dbReference type="Proteomes" id="UP001153292"/>
    </source>
</evidence>
<feature type="compositionally biased region" description="Basic residues" evidence="1">
    <location>
        <begin position="1243"/>
        <end position="1255"/>
    </location>
</feature>
<keyword evidence="4" id="KW-1185">Reference proteome</keyword>
<feature type="compositionally biased region" description="Polar residues" evidence="1">
    <location>
        <begin position="217"/>
        <end position="237"/>
    </location>
</feature>
<evidence type="ECO:0000256" key="1">
    <source>
        <dbReference type="SAM" id="MobiDB-lite"/>
    </source>
</evidence>
<dbReference type="Proteomes" id="UP001153292">
    <property type="component" value="Chromosome 29"/>
</dbReference>
<accession>A0ABN8BCN5</accession>
<feature type="compositionally biased region" description="Basic and acidic residues" evidence="1">
    <location>
        <begin position="1281"/>
        <end position="1307"/>
    </location>
</feature>
<dbReference type="InterPro" id="IPR029341">
    <property type="entry name" value="FAM21/CAPZIP"/>
</dbReference>
<dbReference type="EMBL" id="OU963922">
    <property type="protein sequence ID" value="CAH0404522.1"/>
    <property type="molecule type" value="Genomic_DNA"/>
</dbReference>
<feature type="compositionally biased region" description="Polar residues" evidence="1">
    <location>
        <begin position="828"/>
        <end position="839"/>
    </location>
</feature>
<name>A0ABN8BCN5_CHISP</name>
<dbReference type="Pfam" id="PF15255">
    <property type="entry name" value="CAP-ZIP_m"/>
    <property type="match status" value="1"/>
</dbReference>
<feature type="region of interest" description="Disordered" evidence="1">
    <location>
        <begin position="424"/>
        <end position="457"/>
    </location>
</feature>
<reference evidence="3" key="1">
    <citation type="submission" date="2021-12" db="EMBL/GenBank/DDBJ databases">
        <authorList>
            <person name="King R."/>
        </authorList>
    </citation>
    <scope>NUCLEOTIDE SEQUENCE</scope>
</reference>
<feature type="region of interest" description="Disordered" evidence="1">
    <location>
        <begin position="351"/>
        <end position="403"/>
    </location>
</feature>
<feature type="region of interest" description="Disordered" evidence="1">
    <location>
        <begin position="1543"/>
        <end position="1575"/>
    </location>
</feature>
<feature type="compositionally biased region" description="Polar residues" evidence="1">
    <location>
        <begin position="733"/>
        <end position="742"/>
    </location>
</feature>
<gene>
    <name evidence="3" type="ORF">CHILSU_LOCUS7863</name>
</gene>
<feature type="compositionally biased region" description="Polar residues" evidence="1">
    <location>
        <begin position="266"/>
        <end position="275"/>
    </location>
</feature>
<feature type="region of interest" description="Disordered" evidence="1">
    <location>
        <begin position="1095"/>
        <end position="1167"/>
    </location>
</feature>
<sequence length="1575" mass="174832">MEKKNTAALRNAAAEWSLAGDKQLLDILQNIHQSLMTKCQEVNQRLDEMVTALDDASVDLQNVNNKFMALSNTQFIESRVYDDDLETTVQQTTKNTAPPPPQELSELDSIIQSVKALENAHEAIQIVGSDSESDTDSEGTSVVLKPKDMYGSRPLPHIIGSAPWRNKWHAGLIVDDSDTDSVTSKPETAGEVYSDSEPDIDDDEIHDYKHPAEITGQEAQGSTTSSEMFSEQDSTPIAASKPTPSDVAAELHRRLRGHAELPQVDTDFTPSQPTTRKIYKPEQPTAGTIFSDEPPPFEGYQSEGEQYSQDEDDDIFAELQKNKPNNDSNKVRSRVAEDLFGGFQDDRGDLFDDIVGAKPPSPPVAKQKSTLFEDESEPELFASKPVDKPIVIQRNDPPDVESVKKPIGGISLFGSNKGAESIGAAILRRNRRKSSSDEDDNTMSEEMPKPRHEQTMKAAEKDIFDDLFAKSEREQKIAKEKKEVTKVTNTQGETKKVDLFSDNLFDDIDNIFASDVVKVSSKSNEKPKSLFDDDDDDLFADIAVSETTKREVKVESKNKSIFDSDDDLFSENVVKSNVKSNVLSGTVNYPSVNKTNDSIKDSRSVFNNSNSNISSNLNKNKFENTVISSAAQETNNKNTKNTISQSENRKPDIINTLNNNNNKSDKCREKVGLMFDDDDNDSDDIFSNTNKNTTITHEKHDNSSTSVNPIEKVIAKNEIKTTKISILDDDNLFTGSSEPSKSTVEEAVKSSNEVNSKSNSYNVFDTSSKETDKTENIAQNNNTKEKTETNSPIFGDDSDNSDEFLFSNNNKKSSNNIKSNTSIKPVDSTPSESNVNKSSLKSETKSDNNLNNDNNILENKIEKGSPDHGNLNVSKESIKPEIPETDFESCSNDISIDIPQDNTESDSFLNAVKDAIFNTSDDIFNDIMDEPPAFEKTKEPKKSKNVNALFDDDSDDEALFFKKNDVTYDEKLDDDDISNSDQMFGVFHSEPPAIDIDFTHNVDKKAEKGFLGSDSDDDLFQIKGKVKPDSKKVTENSQKSVENSKDVFNDGLDDFPITNVSSKPFISDGKQSESNKVIANDNFFNTSSSKALKQNTVTATDPIQKETASRSDTDLKTEVLKDKTHEQTNLTPGTEAVKPTSDKPLPPKYEAQTSDTPDSPESKKVGKLKNMNFNIDVSTLLPGASPKKKIVEQVDGQILSAKSQEDFHQKDNIEHTIVKAVSFEGEPDSQILDNKLSKERAKIQVKRRPSTRRARKEAARKSVLVLGEDSTDNSSSFDDAPSLKDDKSNNEHNQKNKDRQNPTKVEHITRIEQETEVSLDYEANVIDSKSDELKSSLYEKVKANERLESSSKTQLNNKIDIEADTKILKNDENKTVKSKVVYILNDEDIFNSPVEKPAVKPNKVLNIVDDDDDDLFRNLATSSKTVEPKSAINTLGNVYNQTKIAEKEKRDANMKKSIFDDLSEDENELFNAKTKVVKPKSILDSDSEDDLFGGKKVTKEKPVSVKEMADVKSKIVVKPSLFGDEDDDGDDLFGAKTKVDTATSSLPVKQTAKDVVSKTPEPVLNDPLSLLSEDD</sequence>
<evidence type="ECO:0000259" key="2">
    <source>
        <dbReference type="Pfam" id="PF15255"/>
    </source>
</evidence>
<protein>
    <recommendedName>
        <fullName evidence="2">FAM21/CAPZIP domain-containing protein</fullName>
    </recommendedName>
</protein>
<feature type="compositionally biased region" description="Basic and acidic residues" evidence="1">
    <location>
        <begin position="446"/>
        <end position="457"/>
    </location>
</feature>
<feature type="region of interest" description="Disordered" evidence="1">
    <location>
        <begin position="213"/>
        <end position="313"/>
    </location>
</feature>
<feature type="compositionally biased region" description="Low complexity" evidence="1">
    <location>
        <begin position="847"/>
        <end position="858"/>
    </location>
</feature>
<feature type="domain" description="FAM21/CAPZIP" evidence="2">
    <location>
        <begin position="1162"/>
        <end position="1271"/>
    </location>
</feature>
<evidence type="ECO:0000313" key="3">
    <source>
        <dbReference type="EMBL" id="CAH0404522.1"/>
    </source>
</evidence>
<feature type="region of interest" description="Disordered" evidence="1">
    <location>
        <begin position="1242"/>
        <end position="1307"/>
    </location>
</feature>
<feature type="region of interest" description="Disordered" evidence="1">
    <location>
        <begin position="730"/>
        <end position="874"/>
    </location>
</feature>
<feature type="compositionally biased region" description="Basic and acidic residues" evidence="1">
    <location>
        <begin position="1103"/>
        <end position="1126"/>
    </location>
</feature>
<feature type="region of interest" description="Disordered" evidence="1">
    <location>
        <begin position="177"/>
        <end position="201"/>
    </location>
</feature>
<feature type="compositionally biased region" description="Low complexity" evidence="1">
    <location>
        <begin position="749"/>
        <end position="763"/>
    </location>
</feature>
<proteinExistence type="predicted"/>
<organism evidence="3 4">
    <name type="scientific">Chilo suppressalis</name>
    <name type="common">Asiatic rice borer moth</name>
    <dbReference type="NCBI Taxonomy" id="168631"/>
    <lineage>
        <taxon>Eukaryota</taxon>
        <taxon>Metazoa</taxon>
        <taxon>Ecdysozoa</taxon>
        <taxon>Arthropoda</taxon>
        <taxon>Hexapoda</taxon>
        <taxon>Insecta</taxon>
        <taxon>Pterygota</taxon>
        <taxon>Neoptera</taxon>
        <taxon>Endopterygota</taxon>
        <taxon>Lepidoptera</taxon>
        <taxon>Glossata</taxon>
        <taxon>Ditrysia</taxon>
        <taxon>Pyraloidea</taxon>
        <taxon>Crambidae</taxon>
        <taxon>Crambinae</taxon>
        <taxon>Chilo</taxon>
    </lineage>
</organism>
<feature type="region of interest" description="Disordered" evidence="1">
    <location>
        <begin position="1030"/>
        <end position="1072"/>
    </location>
</feature>